<evidence type="ECO:0000313" key="7">
    <source>
        <dbReference type="EMBL" id="MBC8199800.1"/>
    </source>
</evidence>
<dbReference type="GO" id="GO:0006412">
    <property type="term" value="P:translation"/>
    <property type="evidence" value="ECO:0007669"/>
    <property type="project" value="UniProtKB-UniRule"/>
</dbReference>
<dbReference type="CDD" id="cd05797">
    <property type="entry name" value="Ribosomal_L10"/>
    <property type="match status" value="1"/>
</dbReference>
<proteinExistence type="inferred from homology"/>
<evidence type="ECO:0000256" key="5">
    <source>
        <dbReference type="ARBA" id="ARBA00035202"/>
    </source>
</evidence>
<evidence type="ECO:0000256" key="1">
    <source>
        <dbReference type="ARBA" id="ARBA00002633"/>
    </source>
</evidence>
<dbReference type="SUPFAM" id="SSF160369">
    <property type="entry name" value="Ribosomal protein L10-like"/>
    <property type="match status" value="1"/>
</dbReference>
<dbReference type="GO" id="GO:0015934">
    <property type="term" value="C:large ribosomal subunit"/>
    <property type="evidence" value="ECO:0007669"/>
    <property type="project" value="InterPro"/>
</dbReference>
<dbReference type="Pfam" id="PF00466">
    <property type="entry name" value="Ribosomal_L10"/>
    <property type="match status" value="1"/>
</dbReference>
<dbReference type="InterPro" id="IPR043141">
    <property type="entry name" value="Ribosomal_uL10-like_sf"/>
</dbReference>
<evidence type="ECO:0000313" key="8">
    <source>
        <dbReference type="Proteomes" id="UP000603545"/>
    </source>
</evidence>
<comment type="similarity">
    <text evidence="2 6">Belongs to the universal ribosomal protein uL10 family.</text>
</comment>
<evidence type="ECO:0000256" key="6">
    <source>
        <dbReference type="HAMAP-Rule" id="MF_00362"/>
    </source>
</evidence>
<dbReference type="GO" id="GO:0070180">
    <property type="term" value="F:large ribosomal subunit rRNA binding"/>
    <property type="evidence" value="ECO:0007669"/>
    <property type="project" value="UniProtKB-UniRule"/>
</dbReference>
<dbReference type="InterPro" id="IPR002363">
    <property type="entry name" value="Ribosomal_uL10_CS_bac"/>
</dbReference>
<keyword evidence="3 6" id="KW-0689">Ribosomal protein</keyword>
<keyword evidence="6" id="KW-0699">rRNA-binding</keyword>
<dbReference type="Gene3D" id="6.10.250.290">
    <property type="match status" value="1"/>
</dbReference>
<organism evidence="7 8">
    <name type="scientific">Candidatus Desulfaltia bathyphila</name>
    <dbReference type="NCBI Taxonomy" id="2841697"/>
    <lineage>
        <taxon>Bacteria</taxon>
        <taxon>Pseudomonadati</taxon>
        <taxon>Thermodesulfobacteriota</taxon>
        <taxon>Desulfobacteria</taxon>
        <taxon>Desulfobacterales</taxon>
        <taxon>Desulfobacterales incertae sedis</taxon>
        <taxon>Candidatus Desulfaltia</taxon>
    </lineage>
</organism>
<comment type="function">
    <text evidence="1 6">Forms part of the ribosomal stalk, playing a central role in the interaction of the ribosome with GTP-bound translation factors.</text>
</comment>
<dbReference type="GO" id="GO:0003735">
    <property type="term" value="F:structural constituent of ribosome"/>
    <property type="evidence" value="ECO:0007669"/>
    <property type="project" value="InterPro"/>
</dbReference>
<evidence type="ECO:0000256" key="2">
    <source>
        <dbReference type="ARBA" id="ARBA00008889"/>
    </source>
</evidence>
<evidence type="ECO:0000256" key="3">
    <source>
        <dbReference type="ARBA" id="ARBA00022980"/>
    </source>
</evidence>
<comment type="caution">
    <text evidence="7">The sequence shown here is derived from an EMBL/GenBank/DDBJ whole genome shotgun (WGS) entry which is preliminary data.</text>
</comment>
<dbReference type="EMBL" id="JACNLL010000064">
    <property type="protein sequence ID" value="MBC8199800.1"/>
    <property type="molecule type" value="Genomic_DNA"/>
</dbReference>
<sequence>MKIDEKKKIVEDIHKKFSESKVVILTDYKGLNVEKINELRGKLKESGVEYKVVKNTLLVRASEETDISLIKDSFKGPSAVALSCDDPVTPAKILTEFAEDHEALEIKIGIMNGKILDLSAIKKLSALPSREVLLSSLLSVMSGVPTAFVRALNDMPKRLLNVLQAVKEQKEAV</sequence>
<dbReference type="HAMAP" id="MF_00362">
    <property type="entry name" value="Ribosomal_uL10"/>
    <property type="match status" value="1"/>
</dbReference>
<gene>
    <name evidence="6 7" type="primary">rplJ</name>
    <name evidence="7" type="ORF">H8E80_07120</name>
</gene>
<name>A0A8J6TC06_9BACT</name>
<dbReference type="AlphaFoldDB" id="A0A8J6TC06"/>
<dbReference type="Gene3D" id="3.30.70.1730">
    <property type="match status" value="1"/>
</dbReference>
<dbReference type="NCBIfam" id="NF000955">
    <property type="entry name" value="PRK00099.1-1"/>
    <property type="match status" value="1"/>
</dbReference>
<protein>
    <recommendedName>
        <fullName evidence="5 6">Large ribosomal subunit protein uL10</fullName>
    </recommendedName>
</protein>
<dbReference type="Proteomes" id="UP000603545">
    <property type="component" value="Unassembled WGS sequence"/>
</dbReference>
<reference evidence="7 8" key="1">
    <citation type="submission" date="2020-08" db="EMBL/GenBank/DDBJ databases">
        <title>Bridging the membrane lipid divide: bacteria of the FCB group superphylum have the potential to synthesize archaeal ether lipids.</title>
        <authorList>
            <person name="Villanueva L."/>
            <person name="Von Meijenfeldt F.A.B."/>
            <person name="Westbye A.B."/>
            <person name="Yadav S."/>
            <person name="Hopmans E.C."/>
            <person name="Dutilh B.E."/>
            <person name="Sinninghe Damste J.S."/>
        </authorList>
    </citation>
    <scope>NUCLEOTIDE SEQUENCE [LARGE SCALE GENOMIC DNA]</scope>
    <source>
        <strain evidence="7">NIOZ-UU82</strain>
    </source>
</reference>
<accession>A0A8J6TC06</accession>
<keyword evidence="6" id="KW-0694">RNA-binding</keyword>
<keyword evidence="4 6" id="KW-0687">Ribonucleoprotein</keyword>
<dbReference type="PANTHER" id="PTHR11560">
    <property type="entry name" value="39S RIBOSOMAL PROTEIN L10, MITOCHONDRIAL"/>
    <property type="match status" value="1"/>
</dbReference>
<dbReference type="InterPro" id="IPR001790">
    <property type="entry name" value="Ribosomal_uL10"/>
</dbReference>
<dbReference type="InterPro" id="IPR047865">
    <property type="entry name" value="Ribosomal_uL10_bac_type"/>
</dbReference>
<evidence type="ECO:0000256" key="4">
    <source>
        <dbReference type="ARBA" id="ARBA00023274"/>
    </source>
</evidence>
<dbReference type="PROSITE" id="PS01109">
    <property type="entry name" value="RIBOSOMAL_L10"/>
    <property type="match status" value="1"/>
</dbReference>
<dbReference type="InterPro" id="IPR022973">
    <property type="entry name" value="Ribosomal_uL10_bac"/>
</dbReference>
<comment type="subunit">
    <text evidence="6">Part of the ribosomal stalk of the 50S ribosomal subunit. The N-terminus interacts with L11 and the large rRNA to form the base of the stalk. The C-terminus forms an elongated spine to which L12 dimers bind in a sequential fashion forming a multimeric L10(L12)X complex.</text>
</comment>